<name>A0A3D8Q611_9HELO</name>
<feature type="transmembrane region" description="Helical" evidence="5">
    <location>
        <begin position="43"/>
        <end position="65"/>
    </location>
</feature>
<evidence type="ECO:0000256" key="3">
    <source>
        <dbReference type="ARBA" id="ARBA00022989"/>
    </source>
</evidence>
<keyword evidence="2 5" id="KW-0812">Transmembrane</keyword>
<dbReference type="OrthoDB" id="9986881at2759"/>
<dbReference type="PANTHER" id="PTHR23502:SF38">
    <property type="entry name" value="POLYAMINE TRANSPORTER 4"/>
    <property type="match status" value="1"/>
</dbReference>
<evidence type="ECO:0000256" key="5">
    <source>
        <dbReference type="SAM" id="Phobius"/>
    </source>
</evidence>
<dbReference type="EMBL" id="PDLN01000023">
    <property type="protein sequence ID" value="RDW57253.1"/>
    <property type="molecule type" value="Genomic_DNA"/>
</dbReference>
<dbReference type="AlphaFoldDB" id="A0A3D8Q611"/>
<comment type="subcellular location">
    <subcellularLocation>
        <location evidence="1">Membrane</location>
        <topology evidence="1">Multi-pass membrane protein</topology>
    </subcellularLocation>
</comment>
<accession>A0A3D8Q611</accession>
<evidence type="ECO:0000313" key="6">
    <source>
        <dbReference type="EMBL" id="RDW57253.1"/>
    </source>
</evidence>
<sequence length="119" mass="13274">MYKVIVYGKEYGASISALDISIRYLLSSVCPLFTVQMVKRLTFAWAMSLLAFISLLMRPVPWIILKWGPELRARSKYMAQAKEHDNPPDISKATVITGDEANDINVKASVQPGSAIEKV</sequence>
<dbReference type="PANTHER" id="PTHR23502">
    <property type="entry name" value="MAJOR FACILITATOR SUPERFAMILY"/>
    <property type="match status" value="1"/>
</dbReference>
<evidence type="ECO:0000256" key="2">
    <source>
        <dbReference type="ARBA" id="ARBA00022692"/>
    </source>
</evidence>
<dbReference type="GO" id="GO:0000297">
    <property type="term" value="F:spermine transmembrane transporter activity"/>
    <property type="evidence" value="ECO:0007669"/>
    <property type="project" value="TreeGrafter"/>
</dbReference>
<evidence type="ECO:0000313" key="7">
    <source>
        <dbReference type="Proteomes" id="UP000256328"/>
    </source>
</evidence>
<dbReference type="Proteomes" id="UP000256328">
    <property type="component" value="Unassembled WGS sequence"/>
</dbReference>
<keyword evidence="3 5" id="KW-1133">Transmembrane helix</keyword>
<keyword evidence="7" id="KW-1185">Reference proteome</keyword>
<dbReference type="GO" id="GO:0005886">
    <property type="term" value="C:plasma membrane"/>
    <property type="evidence" value="ECO:0007669"/>
    <property type="project" value="TreeGrafter"/>
</dbReference>
<organism evidence="6 7">
    <name type="scientific">Coleophoma crateriformis</name>
    <dbReference type="NCBI Taxonomy" id="565419"/>
    <lineage>
        <taxon>Eukaryota</taxon>
        <taxon>Fungi</taxon>
        <taxon>Dikarya</taxon>
        <taxon>Ascomycota</taxon>
        <taxon>Pezizomycotina</taxon>
        <taxon>Leotiomycetes</taxon>
        <taxon>Helotiales</taxon>
        <taxon>Dermateaceae</taxon>
        <taxon>Coleophoma</taxon>
    </lineage>
</organism>
<dbReference type="GO" id="GO:0015606">
    <property type="term" value="F:spermidine transmembrane transporter activity"/>
    <property type="evidence" value="ECO:0007669"/>
    <property type="project" value="TreeGrafter"/>
</dbReference>
<comment type="caution">
    <text evidence="6">The sequence shown here is derived from an EMBL/GenBank/DDBJ whole genome shotgun (WGS) entry which is preliminary data.</text>
</comment>
<gene>
    <name evidence="6" type="ORF">BP5796_12703</name>
</gene>
<protein>
    <submittedName>
        <fullName evidence="6">Uncharacterized protein</fullName>
    </submittedName>
</protein>
<evidence type="ECO:0000256" key="1">
    <source>
        <dbReference type="ARBA" id="ARBA00004141"/>
    </source>
</evidence>
<evidence type="ECO:0000256" key="4">
    <source>
        <dbReference type="ARBA" id="ARBA00023136"/>
    </source>
</evidence>
<keyword evidence="4 5" id="KW-0472">Membrane</keyword>
<proteinExistence type="predicted"/>
<reference evidence="6 7" key="1">
    <citation type="journal article" date="2018" name="IMA Fungus">
        <title>IMA Genome-F 9: Draft genome sequence of Annulohypoxylon stygium, Aspergillus mulundensis, Berkeleyomyces basicola (syn. Thielaviopsis basicola), Ceratocystis smalleyi, two Cercospora beticola strains, Coleophoma cylindrospora, Fusarium fracticaudum, Phialophora cf. hyalina, and Morchella septimelata.</title>
        <authorList>
            <person name="Wingfield B.D."/>
            <person name="Bills G.F."/>
            <person name="Dong Y."/>
            <person name="Huang W."/>
            <person name="Nel W.J."/>
            <person name="Swalarsk-Parry B.S."/>
            <person name="Vaghefi N."/>
            <person name="Wilken P.M."/>
            <person name="An Z."/>
            <person name="de Beer Z.W."/>
            <person name="De Vos L."/>
            <person name="Chen L."/>
            <person name="Duong T.A."/>
            <person name="Gao Y."/>
            <person name="Hammerbacher A."/>
            <person name="Kikkert J.R."/>
            <person name="Li Y."/>
            <person name="Li H."/>
            <person name="Li K."/>
            <person name="Li Q."/>
            <person name="Liu X."/>
            <person name="Ma X."/>
            <person name="Naidoo K."/>
            <person name="Pethybridge S.J."/>
            <person name="Sun J."/>
            <person name="Steenkamp E.T."/>
            <person name="van der Nest M.A."/>
            <person name="van Wyk S."/>
            <person name="Wingfield M.J."/>
            <person name="Xiong C."/>
            <person name="Yue Q."/>
            <person name="Zhang X."/>
        </authorList>
    </citation>
    <scope>NUCLEOTIDE SEQUENCE [LARGE SCALE GENOMIC DNA]</scope>
    <source>
        <strain evidence="6 7">BP5796</strain>
    </source>
</reference>